<reference evidence="12 13" key="1">
    <citation type="journal article" date="2018" name="J. Microbiol.">
        <title>Baekduia soli gen. nov., sp. nov., a novel bacterium isolated from the soil of Baekdu Mountain and proposal of a novel family name, Baekduiaceae fam. nov.</title>
        <authorList>
            <person name="An D.S."/>
            <person name="Siddiqi M.Z."/>
            <person name="Kim K.H."/>
            <person name="Yu H.S."/>
            <person name="Im W.T."/>
        </authorList>
    </citation>
    <scope>NUCLEOTIDE SEQUENCE [LARGE SCALE GENOMIC DNA]</scope>
    <source>
        <strain evidence="12 13">BR7-21</strain>
    </source>
</reference>
<sequence>MAMDLEGAERLLLSLELFGMRFGLDRMRRMLTALGSPQERFGAVHVVGTNGKSSTVRMTAAILRRHGLRTGAYLSPHLVTFAERVRVDDADVTGAEFAAAVARAADAAAKVDRTLEEGDRVTQFELLTAAAFDHFARAGVDVAVVEAGLGGRWDATNVLDRSRVQVLTNVGLEHTRWLGPTIADIAGEKLAVVRDGATLVVGAGLAPEAAALAQETARERHARLVVAPGEPALPPPALELVARGAFQRRNFALAVEAARAQLGCDPDEEAVRAAAASTLVPGRFEVVGQDPETVIDGAHNPGGLTALTEALPDFVGGRPLVACVAVLEDKDATAMLRILLPLCDAVVLTRAGTPRALSPATLASLCHQLGFAGAVEVVGEPHDALRRAQALAGPGGVALATGSIYLIADLMRPAGRARSTL</sequence>
<comment type="catalytic activity">
    <reaction evidence="9">
        <text>(6S)-5,6,7,8-tetrahydrofolyl-(gamma-L-Glu)(n) + L-glutamate + ATP = (6S)-5,6,7,8-tetrahydrofolyl-(gamma-L-Glu)(n+1) + ADP + phosphate + H(+)</text>
        <dbReference type="Rhea" id="RHEA:10580"/>
        <dbReference type="Rhea" id="RHEA-COMP:14738"/>
        <dbReference type="Rhea" id="RHEA-COMP:14740"/>
        <dbReference type="ChEBI" id="CHEBI:15378"/>
        <dbReference type="ChEBI" id="CHEBI:29985"/>
        <dbReference type="ChEBI" id="CHEBI:30616"/>
        <dbReference type="ChEBI" id="CHEBI:43474"/>
        <dbReference type="ChEBI" id="CHEBI:141005"/>
        <dbReference type="ChEBI" id="CHEBI:456216"/>
        <dbReference type="EC" id="6.3.2.17"/>
    </reaction>
</comment>
<dbReference type="GO" id="GO:0005737">
    <property type="term" value="C:cytoplasm"/>
    <property type="evidence" value="ECO:0007669"/>
    <property type="project" value="TreeGrafter"/>
</dbReference>
<dbReference type="InterPro" id="IPR018109">
    <property type="entry name" value="Folylpolyglutamate_synth_CS"/>
</dbReference>
<evidence type="ECO:0000256" key="9">
    <source>
        <dbReference type="ARBA" id="ARBA00047493"/>
    </source>
</evidence>
<dbReference type="GO" id="GO:0046872">
    <property type="term" value="F:metal ion binding"/>
    <property type="evidence" value="ECO:0007669"/>
    <property type="project" value="UniProtKB-KW"/>
</dbReference>
<dbReference type="RefSeq" id="WP_146922058.1">
    <property type="nucleotide sequence ID" value="NZ_CP042430.1"/>
</dbReference>
<dbReference type="PANTHER" id="PTHR11136">
    <property type="entry name" value="FOLYLPOLYGLUTAMATE SYNTHASE-RELATED"/>
    <property type="match status" value="1"/>
</dbReference>
<dbReference type="PROSITE" id="PS01012">
    <property type="entry name" value="FOLYLPOLYGLU_SYNT_2"/>
    <property type="match status" value="1"/>
</dbReference>
<dbReference type="GO" id="GO:0008841">
    <property type="term" value="F:dihydrofolate synthase activity"/>
    <property type="evidence" value="ECO:0007669"/>
    <property type="project" value="TreeGrafter"/>
</dbReference>
<evidence type="ECO:0000313" key="12">
    <source>
        <dbReference type="EMBL" id="QEC49693.1"/>
    </source>
</evidence>
<dbReference type="SUPFAM" id="SSF53244">
    <property type="entry name" value="MurD-like peptide ligases, peptide-binding domain"/>
    <property type="match status" value="1"/>
</dbReference>
<dbReference type="NCBIfam" id="TIGR01499">
    <property type="entry name" value="folC"/>
    <property type="match status" value="1"/>
</dbReference>
<dbReference type="Pfam" id="PF02875">
    <property type="entry name" value="Mur_ligase_C"/>
    <property type="match status" value="1"/>
</dbReference>
<dbReference type="EMBL" id="CP042430">
    <property type="protein sequence ID" value="QEC49693.1"/>
    <property type="molecule type" value="Genomic_DNA"/>
</dbReference>
<dbReference type="GO" id="GO:0005524">
    <property type="term" value="F:ATP binding"/>
    <property type="evidence" value="ECO:0007669"/>
    <property type="project" value="UniProtKB-KW"/>
</dbReference>
<dbReference type="Gene3D" id="3.40.1190.10">
    <property type="entry name" value="Mur-like, catalytic domain"/>
    <property type="match status" value="1"/>
</dbReference>
<dbReference type="InterPro" id="IPR036565">
    <property type="entry name" value="Mur-like_cat_sf"/>
</dbReference>
<keyword evidence="13" id="KW-1185">Reference proteome</keyword>
<keyword evidence="4" id="KW-0479">Metal-binding</keyword>
<dbReference type="InterPro" id="IPR001645">
    <property type="entry name" value="Folylpolyglutamate_synth"/>
</dbReference>
<evidence type="ECO:0000256" key="4">
    <source>
        <dbReference type="ARBA" id="ARBA00022723"/>
    </source>
</evidence>
<dbReference type="AlphaFoldDB" id="A0A5B8U955"/>
<dbReference type="EC" id="6.3.2.17" evidence="2"/>
<evidence type="ECO:0000256" key="10">
    <source>
        <dbReference type="PIRNR" id="PIRNR001563"/>
    </source>
</evidence>
<dbReference type="PANTHER" id="PTHR11136:SF0">
    <property type="entry name" value="DIHYDROFOLATE SYNTHETASE-RELATED"/>
    <property type="match status" value="1"/>
</dbReference>
<dbReference type="InterPro" id="IPR036615">
    <property type="entry name" value="Mur_ligase_C_dom_sf"/>
</dbReference>
<gene>
    <name evidence="12" type="ORF">FSW04_20335</name>
</gene>
<comment type="similarity">
    <text evidence="1 10">Belongs to the folylpolyglutamate synthase family.</text>
</comment>
<dbReference type="PIRSF" id="PIRSF001563">
    <property type="entry name" value="Folylpolyglu_synth"/>
    <property type="match status" value="1"/>
</dbReference>
<dbReference type="Gene3D" id="3.90.190.20">
    <property type="entry name" value="Mur ligase, C-terminal domain"/>
    <property type="match status" value="1"/>
</dbReference>
<dbReference type="OrthoDB" id="9809356at2"/>
<evidence type="ECO:0000256" key="7">
    <source>
        <dbReference type="ARBA" id="ARBA00022842"/>
    </source>
</evidence>
<evidence type="ECO:0000256" key="5">
    <source>
        <dbReference type="ARBA" id="ARBA00022741"/>
    </source>
</evidence>
<evidence type="ECO:0000256" key="3">
    <source>
        <dbReference type="ARBA" id="ARBA00022598"/>
    </source>
</evidence>
<keyword evidence="5 10" id="KW-0547">Nucleotide-binding</keyword>
<dbReference type="KEGG" id="bsol:FSW04_20335"/>
<name>A0A5B8U955_9ACTN</name>
<dbReference type="GO" id="GO:0004326">
    <property type="term" value="F:tetrahydrofolylpolyglutamate synthase activity"/>
    <property type="evidence" value="ECO:0007669"/>
    <property type="project" value="UniProtKB-EC"/>
</dbReference>
<dbReference type="InterPro" id="IPR004101">
    <property type="entry name" value="Mur_ligase_C"/>
</dbReference>
<evidence type="ECO:0000256" key="8">
    <source>
        <dbReference type="ARBA" id="ARBA00030592"/>
    </source>
</evidence>
<feature type="domain" description="Mur ligase C-terminal" evidence="11">
    <location>
        <begin position="282"/>
        <end position="403"/>
    </location>
</feature>
<proteinExistence type="inferred from homology"/>
<evidence type="ECO:0000256" key="6">
    <source>
        <dbReference type="ARBA" id="ARBA00022840"/>
    </source>
</evidence>
<protein>
    <recommendedName>
        <fullName evidence="2">tetrahydrofolate synthase</fullName>
        <ecNumber evidence="2">6.3.2.17</ecNumber>
    </recommendedName>
    <alternativeName>
        <fullName evidence="8">Tetrahydrofolylpolyglutamate synthase</fullName>
    </alternativeName>
</protein>
<keyword evidence="7" id="KW-0460">Magnesium</keyword>
<accession>A0A5B8U955</accession>
<dbReference type="SUPFAM" id="SSF53623">
    <property type="entry name" value="MurD-like peptide ligases, catalytic domain"/>
    <property type="match status" value="1"/>
</dbReference>
<evidence type="ECO:0000256" key="2">
    <source>
        <dbReference type="ARBA" id="ARBA00013025"/>
    </source>
</evidence>
<evidence type="ECO:0000256" key="1">
    <source>
        <dbReference type="ARBA" id="ARBA00008276"/>
    </source>
</evidence>
<keyword evidence="6 10" id="KW-0067">ATP-binding</keyword>
<evidence type="ECO:0000259" key="11">
    <source>
        <dbReference type="Pfam" id="PF02875"/>
    </source>
</evidence>
<organism evidence="12 13">
    <name type="scientific">Baekduia soli</name>
    <dbReference type="NCBI Taxonomy" id="496014"/>
    <lineage>
        <taxon>Bacteria</taxon>
        <taxon>Bacillati</taxon>
        <taxon>Actinomycetota</taxon>
        <taxon>Thermoleophilia</taxon>
        <taxon>Solirubrobacterales</taxon>
        <taxon>Baekduiaceae</taxon>
        <taxon>Baekduia</taxon>
    </lineage>
</organism>
<evidence type="ECO:0000313" key="13">
    <source>
        <dbReference type="Proteomes" id="UP000321805"/>
    </source>
</evidence>
<dbReference type="Proteomes" id="UP000321805">
    <property type="component" value="Chromosome"/>
</dbReference>
<keyword evidence="3 10" id="KW-0436">Ligase</keyword>